<dbReference type="InterPro" id="IPR002401">
    <property type="entry name" value="Cyt_P450_E_grp-I"/>
</dbReference>
<dbReference type="Gene3D" id="1.10.630.10">
    <property type="entry name" value="Cytochrome P450"/>
    <property type="match status" value="1"/>
</dbReference>
<dbReference type="GO" id="GO:0020037">
    <property type="term" value="F:heme binding"/>
    <property type="evidence" value="ECO:0007669"/>
    <property type="project" value="InterPro"/>
</dbReference>
<evidence type="ECO:0000256" key="7">
    <source>
        <dbReference type="ARBA" id="ARBA00022989"/>
    </source>
</evidence>
<dbReference type="PANTHER" id="PTHR47947">
    <property type="entry name" value="CYTOCHROME P450 82C3-RELATED"/>
    <property type="match status" value="1"/>
</dbReference>
<keyword evidence="4 11" id="KW-0349">Heme</keyword>
<dbReference type="EMBL" id="JAJJMA010251170">
    <property type="protein sequence ID" value="MCL7043827.1"/>
    <property type="molecule type" value="Genomic_DNA"/>
</dbReference>
<comment type="cofactor">
    <cofactor evidence="1 11">
        <name>heme</name>
        <dbReference type="ChEBI" id="CHEBI:30413"/>
    </cofactor>
</comment>
<dbReference type="SUPFAM" id="SSF48264">
    <property type="entry name" value="Cytochrome P450"/>
    <property type="match status" value="1"/>
</dbReference>
<evidence type="ECO:0000256" key="8">
    <source>
        <dbReference type="ARBA" id="ARBA00023002"/>
    </source>
</evidence>
<evidence type="ECO:0000256" key="9">
    <source>
        <dbReference type="ARBA" id="ARBA00023004"/>
    </source>
</evidence>
<dbReference type="GO" id="GO:0033075">
    <property type="term" value="P:isoquinoline alkaloid biosynthetic process"/>
    <property type="evidence" value="ECO:0007669"/>
    <property type="project" value="UniProtKB-ARBA"/>
</dbReference>
<evidence type="ECO:0008006" key="15">
    <source>
        <dbReference type="Google" id="ProtNLM"/>
    </source>
</evidence>
<dbReference type="Pfam" id="PF00067">
    <property type="entry name" value="p450"/>
    <property type="match status" value="1"/>
</dbReference>
<evidence type="ECO:0000256" key="11">
    <source>
        <dbReference type="PIRSR" id="PIRSR602401-1"/>
    </source>
</evidence>
<dbReference type="Proteomes" id="UP001177140">
    <property type="component" value="Unassembled WGS sequence"/>
</dbReference>
<keyword evidence="6 11" id="KW-0479">Metal-binding</keyword>
<comment type="pathway">
    <text evidence="3">Alkaloid biosynthesis.</text>
</comment>
<sequence>MVDLAFIYQSLSPAPLANIAGFLALLCFFYRLWDTIIRPMMNNSNNSSVLPPPPEVAGAWPILGHLSQLTGSTPLFKTLGNMSDKYGPIFMVRFGMYPTLVVSSWEISKECFTTNDRFLASRPSSAAAGEHLTFAMFGFSSYGPYWREIRKISTIQLLSQRRLGLLKHVPYSEIDNCMKMLYRRWMKNQNQISHHNSVAAGFVKVDMTQVFGELISNVVLKLVVGKRLFTQINNDDEDHMKEDEGHQELHKSTIIEFFKLAGVSVASDVLPFLRWLDVDGQKKKMKRIAKEMDLVADKWLVEHRQKKRVLQTCPAAADGNHDADYDFMSVLISILDEEKDDLFFDYSRDTVIKSTCLNLIVAASDTTSVSLTWVLALLLTNPAVLMKAQDELDTIVGKDRNVEENDISNLIYLQAIIKETLRLYPPGPLGLTHEAIEDCSLGGYEVRSGTRLLVNLWKLHRDPRVWSSPTEFKPERFLPKLDDGNACTSEAATLDFRGLHFEYTPFGSGRRKCPGINFALLSLHMTLARLLHAFDFEYDAIGKLDMTEGSGLTMPKVTPLEVHLRPRLPVTLY</sequence>
<evidence type="ECO:0000256" key="5">
    <source>
        <dbReference type="ARBA" id="ARBA00022692"/>
    </source>
</evidence>
<dbReference type="PANTHER" id="PTHR47947:SF26">
    <property type="entry name" value="CYTOCHROME P450"/>
    <property type="match status" value="1"/>
</dbReference>
<dbReference type="FunFam" id="1.10.630.10:FF:000026">
    <property type="entry name" value="Cytochrome P450 82C4"/>
    <property type="match status" value="1"/>
</dbReference>
<evidence type="ECO:0000256" key="4">
    <source>
        <dbReference type="ARBA" id="ARBA00022617"/>
    </source>
</evidence>
<dbReference type="AlphaFoldDB" id="A0AA42AXB3"/>
<keyword evidence="12" id="KW-0503">Monooxygenase</keyword>
<dbReference type="InterPro" id="IPR036396">
    <property type="entry name" value="Cyt_P450_sf"/>
</dbReference>
<dbReference type="GO" id="GO:0016020">
    <property type="term" value="C:membrane"/>
    <property type="evidence" value="ECO:0007669"/>
    <property type="project" value="UniProtKB-SubCell"/>
</dbReference>
<evidence type="ECO:0000313" key="14">
    <source>
        <dbReference type="Proteomes" id="UP001177140"/>
    </source>
</evidence>
<dbReference type="PROSITE" id="PS00086">
    <property type="entry name" value="CYTOCHROME_P450"/>
    <property type="match status" value="1"/>
</dbReference>
<dbReference type="PRINTS" id="PR00463">
    <property type="entry name" value="EP450I"/>
</dbReference>
<organism evidence="13 14">
    <name type="scientific">Papaver nudicaule</name>
    <name type="common">Iceland poppy</name>
    <dbReference type="NCBI Taxonomy" id="74823"/>
    <lineage>
        <taxon>Eukaryota</taxon>
        <taxon>Viridiplantae</taxon>
        <taxon>Streptophyta</taxon>
        <taxon>Embryophyta</taxon>
        <taxon>Tracheophyta</taxon>
        <taxon>Spermatophyta</taxon>
        <taxon>Magnoliopsida</taxon>
        <taxon>Ranunculales</taxon>
        <taxon>Papaveraceae</taxon>
        <taxon>Papaveroideae</taxon>
        <taxon>Papaver</taxon>
    </lineage>
</organism>
<keyword evidence="8 12" id="KW-0560">Oxidoreductase</keyword>
<dbReference type="GO" id="GO:0004497">
    <property type="term" value="F:monooxygenase activity"/>
    <property type="evidence" value="ECO:0007669"/>
    <property type="project" value="UniProtKB-KW"/>
</dbReference>
<evidence type="ECO:0000256" key="3">
    <source>
        <dbReference type="ARBA" id="ARBA00004913"/>
    </source>
</evidence>
<feature type="binding site" description="axial binding residue" evidence="11">
    <location>
        <position position="513"/>
    </location>
    <ligand>
        <name>heme</name>
        <dbReference type="ChEBI" id="CHEBI:30413"/>
    </ligand>
    <ligandPart>
        <name>Fe</name>
        <dbReference type="ChEBI" id="CHEBI:18248"/>
    </ligandPart>
</feature>
<evidence type="ECO:0000256" key="6">
    <source>
        <dbReference type="ARBA" id="ARBA00022723"/>
    </source>
</evidence>
<accession>A0AA42AXB3</accession>
<keyword evidence="10" id="KW-0472">Membrane</keyword>
<evidence type="ECO:0000256" key="10">
    <source>
        <dbReference type="ARBA" id="ARBA00023136"/>
    </source>
</evidence>
<evidence type="ECO:0000313" key="13">
    <source>
        <dbReference type="EMBL" id="MCL7043827.1"/>
    </source>
</evidence>
<keyword evidence="5" id="KW-0812">Transmembrane</keyword>
<dbReference type="InterPro" id="IPR017972">
    <property type="entry name" value="Cyt_P450_CS"/>
</dbReference>
<dbReference type="PRINTS" id="PR00385">
    <property type="entry name" value="P450"/>
</dbReference>
<dbReference type="InterPro" id="IPR050651">
    <property type="entry name" value="Plant_Cytochrome_P450_Monoox"/>
</dbReference>
<reference evidence="13" key="1">
    <citation type="submission" date="2022-03" db="EMBL/GenBank/DDBJ databases">
        <title>A functionally conserved STORR gene fusion in Papaver species that diverged 16.8 million years ago.</title>
        <authorList>
            <person name="Catania T."/>
        </authorList>
    </citation>
    <scope>NUCLEOTIDE SEQUENCE</scope>
    <source>
        <strain evidence="13">S-191538</strain>
    </source>
</reference>
<gene>
    <name evidence="13" type="ORF">MKW94_019333</name>
</gene>
<dbReference type="GO" id="GO:0016705">
    <property type="term" value="F:oxidoreductase activity, acting on paired donors, with incorporation or reduction of molecular oxygen"/>
    <property type="evidence" value="ECO:0007669"/>
    <property type="project" value="InterPro"/>
</dbReference>
<protein>
    <recommendedName>
        <fullName evidence="15">Cytochrome P450</fullName>
    </recommendedName>
</protein>
<keyword evidence="7" id="KW-1133">Transmembrane helix</keyword>
<evidence type="ECO:0000256" key="2">
    <source>
        <dbReference type="ARBA" id="ARBA00004167"/>
    </source>
</evidence>
<proteinExistence type="inferred from homology"/>
<keyword evidence="9 11" id="KW-0408">Iron</keyword>
<comment type="subcellular location">
    <subcellularLocation>
        <location evidence="2">Membrane</location>
        <topology evidence="2">Single-pass membrane protein</topology>
    </subcellularLocation>
</comment>
<evidence type="ECO:0000256" key="1">
    <source>
        <dbReference type="ARBA" id="ARBA00001971"/>
    </source>
</evidence>
<comment type="caution">
    <text evidence="13">The sequence shown here is derived from an EMBL/GenBank/DDBJ whole genome shotgun (WGS) entry which is preliminary data.</text>
</comment>
<name>A0AA42AXB3_PAPNU</name>
<dbReference type="InterPro" id="IPR001128">
    <property type="entry name" value="Cyt_P450"/>
</dbReference>
<dbReference type="GO" id="GO:0005506">
    <property type="term" value="F:iron ion binding"/>
    <property type="evidence" value="ECO:0007669"/>
    <property type="project" value="InterPro"/>
</dbReference>
<evidence type="ECO:0000256" key="12">
    <source>
        <dbReference type="RuleBase" id="RU000461"/>
    </source>
</evidence>
<comment type="similarity">
    <text evidence="12">Belongs to the cytochrome P450 family.</text>
</comment>
<keyword evidence="14" id="KW-1185">Reference proteome</keyword>